<protein>
    <submittedName>
        <fullName evidence="1">Uncharacterized protein</fullName>
    </submittedName>
</protein>
<dbReference type="EMBL" id="RHLK01000018">
    <property type="protein sequence ID" value="MVP02148.1"/>
    <property type="molecule type" value="Genomic_DNA"/>
</dbReference>
<proteinExistence type="predicted"/>
<dbReference type="RefSeq" id="WP_157338576.1">
    <property type="nucleotide sequence ID" value="NZ_RHLK01000018.1"/>
</dbReference>
<dbReference type="OrthoDB" id="2666768at2"/>
<comment type="caution">
    <text evidence="1">The sequence shown here is derived from an EMBL/GenBank/DDBJ whole genome shotgun (WGS) entry which is preliminary data.</text>
</comment>
<gene>
    <name evidence="1" type="ORF">EDM21_21950</name>
</gene>
<accession>A0A7X3FM55</accession>
<evidence type="ECO:0000313" key="2">
    <source>
        <dbReference type="Proteomes" id="UP000490800"/>
    </source>
</evidence>
<keyword evidence="2" id="KW-1185">Reference proteome</keyword>
<dbReference type="AlphaFoldDB" id="A0A7X3FM55"/>
<sequence>MTTKQRQNQARRALEKRLDRIFSKSEQDELEWFCDSENDREYIWKFMNPADGQITEMVYGFVSKTVTVCGTATVECWENAWNEYISRLKRLEELKSAGRYGYQLRMPYKALNNAILRLRKLDPDFCKRNGI</sequence>
<name>A0A7X3FM55_9BACL</name>
<dbReference type="Proteomes" id="UP000490800">
    <property type="component" value="Unassembled WGS sequence"/>
</dbReference>
<organism evidence="1 2">
    <name type="scientific">Paenibacillus lutrae</name>
    <dbReference type="NCBI Taxonomy" id="2078573"/>
    <lineage>
        <taxon>Bacteria</taxon>
        <taxon>Bacillati</taxon>
        <taxon>Bacillota</taxon>
        <taxon>Bacilli</taxon>
        <taxon>Bacillales</taxon>
        <taxon>Paenibacillaceae</taxon>
        <taxon>Paenibacillus</taxon>
    </lineage>
</organism>
<reference evidence="1 2" key="1">
    <citation type="journal article" date="2019" name="Microorganisms">
        <title>Paenibacillus lutrae sp. nov., A Chitinolytic Species Isolated from A River Otter in Castril Natural Park, Granada, Spain.</title>
        <authorList>
            <person name="Rodriguez M."/>
            <person name="Reina J.C."/>
            <person name="Bejar V."/>
            <person name="Llamas I."/>
        </authorList>
    </citation>
    <scope>NUCLEOTIDE SEQUENCE [LARGE SCALE GENOMIC DNA]</scope>
    <source>
        <strain evidence="1 2">N10</strain>
    </source>
</reference>
<evidence type="ECO:0000313" key="1">
    <source>
        <dbReference type="EMBL" id="MVP02148.1"/>
    </source>
</evidence>